<proteinExistence type="predicted"/>
<name>A0A0L6VD88_9BASI</name>
<gene>
    <name evidence="1" type="ORF">VP01_186g9</name>
</gene>
<dbReference type="VEuPathDB" id="FungiDB:VP01_186g9"/>
<dbReference type="EMBL" id="LAVV01006692">
    <property type="protein sequence ID" value="KNZ58746.1"/>
    <property type="molecule type" value="Genomic_DNA"/>
</dbReference>
<dbReference type="AlphaFoldDB" id="A0A0L6VD88"/>
<reference evidence="1 2" key="1">
    <citation type="submission" date="2015-08" db="EMBL/GenBank/DDBJ databases">
        <title>Next Generation Sequencing and Analysis of the Genome of Puccinia sorghi L Schw, the Causal Agent of Maize Common Rust.</title>
        <authorList>
            <person name="Rochi L."/>
            <person name="Burguener G."/>
            <person name="Darino M."/>
            <person name="Turjanski A."/>
            <person name="Kreff E."/>
            <person name="Dieguez M.J."/>
            <person name="Sacco F."/>
        </authorList>
    </citation>
    <scope>NUCLEOTIDE SEQUENCE [LARGE SCALE GENOMIC DNA]</scope>
    <source>
        <strain evidence="1 2">RO10H11247</strain>
    </source>
</reference>
<comment type="caution">
    <text evidence="1">The sequence shown here is derived from an EMBL/GenBank/DDBJ whole genome shotgun (WGS) entry which is preliminary data.</text>
</comment>
<evidence type="ECO:0000313" key="2">
    <source>
        <dbReference type="Proteomes" id="UP000037035"/>
    </source>
</evidence>
<sequence length="46" mass="5091">MELVPTRTSWSTSSCLAARTAKQTPANLVEELVPAPYHQYLRSTQG</sequence>
<accession>A0A0L6VD88</accession>
<evidence type="ECO:0000313" key="1">
    <source>
        <dbReference type="EMBL" id="KNZ58746.1"/>
    </source>
</evidence>
<organism evidence="1 2">
    <name type="scientific">Puccinia sorghi</name>
    <dbReference type="NCBI Taxonomy" id="27349"/>
    <lineage>
        <taxon>Eukaryota</taxon>
        <taxon>Fungi</taxon>
        <taxon>Dikarya</taxon>
        <taxon>Basidiomycota</taxon>
        <taxon>Pucciniomycotina</taxon>
        <taxon>Pucciniomycetes</taxon>
        <taxon>Pucciniales</taxon>
        <taxon>Pucciniaceae</taxon>
        <taxon>Puccinia</taxon>
    </lineage>
</organism>
<protein>
    <submittedName>
        <fullName evidence="1">Uncharacterized protein</fullName>
    </submittedName>
</protein>
<keyword evidence="2" id="KW-1185">Reference proteome</keyword>
<dbReference type="Proteomes" id="UP000037035">
    <property type="component" value="Unassembled WGS sequence"/>
</dbReference>